<feature type="domain" description="Transcription factor IIIC subunit 5 HTH" evidence="6">
    <location>
        <begin position="267"/>
        <end position="413"/>
    </location>
</feature>
<evidence type="ECO:0000256" key="5">
    <source>
        <dbReference type="SAM" id="MobiDB-lite"/>
    </source>
</evidence>
<comment type="subcellular location">
    <subcellularLocation>
        <location evidence="1">Nucleus</location>
    </subcellularLocation>
</comment>
<comment type="caution">
    <text evidence="8">The sequence shown here is derived from an EMBL/GenBank/DDBJ whole genome shotgun (WGS) entry which is preliminary data.</text>
</comment>
<dbReference type="InterPro" id="IPR019136">
    <property type="entry name" value="TF_IIIC_su-5_HTH"/>
</dbReference>
<feature type="region of interest" description="Disordered" evidence="5">
    <location>
        <begin position="1"/>
        <end position="61"/>
    </location>
</feature>
<evidence type="ECO:0000256" key="4">
    <source>
        <dbReference type="ARBA" id="ARBA00023242"/>
    </source>
</evidence>
<organism evidence="8 9">
    <name type="scientific">Lymnaea stagnalis</name>
    <name type="common">Great pond snail</name>
    <name type="synonym">Helix stagnalis</name>
    <dbReference type="NCBI Taxonomy" id="6523"/>
    <lineage>
        <taxon>Eukaryota</taxon>
        <taxon>Metazoa</taxon>
        <taxon>Spiralia</taxon>
        <taxon>Lophotrochozoa</taxon>
        <taxon>Mollusca</taxon>
        <taxon>Gastropoda</taxon>
        <taxon>Heterobranchia</taxon>
        <taxon>Euthyneura</taxon>
        <taxon>Panpulmonata</taxon>
        <taxon>Hygrophila</taxon>
        <taxon>Lymnaeoidea</taxon>
        <taxon>Lymnaeidae</taxon>
        <taxon>Lymnaea</taxon>
    </lineage>
</organism>
<protein>
    <recommendedName>
        <fullName evidence="10">General transcription factor 3C polypeptide 5</fullName>
    </recommendedName>
</protein>
<keyword evidence="2" id="KW-0238">DNA-binding</keyword>
<dbReference type="InterPro" id="IPR040454">
    <property type="entry name" value="TF_IIIC_Tfc1/Sfc1"/>
</dbReference>
<evidence type="ECO:0000313" key="8">
    <source>
        <dbReference type="EMBL" id="CAL1536397.1"/>
    </source>
</evidence>
<dbReference type="AlphaFoldDB" id="A0AAV2HSC1"/>
<keyword evidence="3" id="KW-0804">Transcription</keyword>
<reference evidence="8 9" key="1">
    <citation type="submission" date="2024-04" db="EMBL/GenBank/DDBJ databases">
        <authorList>
            <consortium name="Genoscope - CEA"/>
            <person name="William W."/>
        </authorList>
    </citation>
    <scope>NUCLEOTIDE SEQUENCE [LARGE SCALE GENOMIC DNA]</scope>
</reference>
<keyword evidence="9" id="KW-1185">Reference proteome</keyword>
<feature type="domain" description="Transcription factor IIIC subunit Tfc1/Sfc1 triple barrel" evidence="7">
    <location>
        <begin position="128"/>
        <end position="231"/>
    </location>
</feature>
<sequence>MASSQKKKRDIETSDKTVDDLEGLESEVAEEDIDEDEEADFSVQMDAVEEERDEPDDAEENEIITRIDKKTLHDKSVEEDLFNDFEFVHKETESSGDLAEEVSVDIGGWSDGDKVCTAAINTSHKFTCIDYPGVIKNVDKVIETLGGVQDICTAIKENHRLELSFRPRDPYSKCTLSTMNHTRNLLVTIRRRRKLVGANSPIGESYEYQIEVQGIVERVHTFDKMVDFQYLPVIKLPSGQYKEILSAIQPKIDDERDEYLSRKTPLFLPPYSFSRREAPINFYFETEAYQTGDTVLGHERKKRLAGVIHLIYSDHSVPNSPHQDAINNLAKLPQHNLTDSKLAMEKLFEERPVWNKAGILAHIDRQYHRYIRLLLPAFAYYFETGPWRNSWCKFGYDPRKDPASKKYQALDFRLRTAAKRNQVEAKRGIEVSRMSVLAQKNTHQKLAPIHHLDLESRGSEEKLSPKGLDLTYIYSPNHLPPYRQMRYQVCDVMHDEVQRMMHENDGKETVCTERDGWCIPDFTDMCRDIMSAAIEKLFDF</sequence>
<name>A0AAV2HSC1_LYMST</name>
<gene>
    <name evidence="8" type="ORF">GSLYS_00010310001</name>
</gene>
<evidence type="ECO:0008006" key="10">
    <source>
        <dbReference type="Google" id="ProtNLM"/>
    </source>
</evidence>
<dbReference type="Gene3D" id="3.30.200.160">
    <property type="entry name" value="TFIIIC, subcomplex tauA, subunit Sfc1, barrel domain"/>
    <property type="match status" value="1"/>
</dbReference>
<dbReference type="Pfam" id="PF09734">
    <property type="entry name" value="Tau95"/>
    <property type="match status" value="1"/>
</dbReference>
<evidence type="ECO:0000259" key="7">
    <source>
        <dbReference type="Pfam" id="PF17682"/>
    </source>
</evidence>
<dbReference type="Pfam" id="PF17682">
    <property type="entry name" value="Tau95_N"/>
    <property type="match status" value="1"/>
</dbReference>
<dbReference type="GO" id="GO:0006384">
    <property type="term" value="P:transcription initiation at RNA polymerase III promoter"/>
    <property type="evidence" value="ECO:0007669"/>
    <property type="project" value="InterPro"/>
</dbReference>
<proteinExistence type="predicted"/>
<evidence type="ECO:0000256" key="1">
    <source>
        <dbReference type="ARBA" id="ARBA00004123"/>
    </source>
</evidence>
<dbReference type="GO" id="GO:0001003">
    <property type="term" value="F:RNA polymerase III type 2 promoter sequence-specific DNA binding"/>
    <property type="evidence" value="ECO:0007669"/>
    <property type="project" value="TreeGrafter"/>
</dbReference>
<dbReference type="GO" id="GO:0005634">
    <property type="term" value="C:nucleus"/>
    <property type="evidence" value="ECO:0007669"/>
    <property type="project" value="UniProtKB-SubCell"/>
</dbReference>
<feature type="compositionally biased region" description="Basic and acidic residues" evidence="5">
    <location>
        <begin position="9"/>
        <end position="19"/>
    </location>
</feature>
<evidence type="ECO:0000259" key="6">
    <source>
        <dbReference type="Pfam" id="PF09734"/>
    </source>
</evidence>
<evidence type="ECO:0000256" key="2">
    <source>
        <dbReference type="ARBA" id="ARBA00023125"/>
    </source>
</evidence>
<dbReference type="InterPro" id="IPR041499">
    <property type="entry name" value="Tfc1/Sfc1_N"/>
</dbReference>
<evidence type="ECO:0000256" key="3">
    <source>
        <dbReference type="ARBA" id="ARBA00023163"/>
    </source>
</evidence>
<dbReference type="InterPro" id="IPR042536">
    <property type="entry name" value="TFIIIC_tauA_Sfc1"/>
</dbReference>
<accession>A0AAV2HSC1</accession>
<dbReference type="PANTHER" id="PTHR13230:SF5">
    <property type="entry name" value="GENERAL TRANSCRIPTION FACTOR 3C POLYPEPTIDE 5"/>
    <property type="match status" value="1"/>
</dbReference>
<dbReference type="GO" id="GO:0000127">
    <property type="term" value="C:transcription factor TFIIIC complex"/>
    <property type="evidence" value="ECO:0007669"/>
    <property type="project" value="InterPro"/>
</dbReference>
<keyword evidence="4" id="KW-0539">Nucleus</keyword>
<feature type="compositionally biased region" description="Acidic residues" evidence="5">
    <location>
        <begin position="20"/>
        <end position="40"/>
    </location>
</feature>
<dbReference type="PANTHER" id="PTHR13230">
    <property type="entry name" value="GENERAL TRANSCRIPTION FACTOR IIIC, POLYPEPTIDE 5"/>
    <property type="match status" value="1"/>
</dbReference>
<evidence type="ECO:0000313" key="9">
    <source>
        <dbReference type="Proteomes" id="UP001497497"/>
    </source>
</evidence>
<feature type="compositionally biased region" description="Acidic residues" evidence="5">
    <location>
        <begin position="47"/>
        <end position="61"/>
    </location>
</feature>
<dbReference type="GO" id="GO:0001002">
    <property type="term" value="F:RNA polymerase III type 1 promoter sequence-specific DNA binding"/>
    <property type="evidence" value="ECO:0007669"/>
    <property type="project" value="TreeGrafter"/>
</dbReference>
<dbReference type="EMBL" id="CAXITT010000228">
    <property type="protein sequence ID" value="CAL1536397.1"/>
    <property type="molecule type" value="Genomic_DNA"/>
</dbReference>
<dbReference type="Proteomes" id="UP001497497">
    <property type="component" value="Unassembled WGS sequence"/>
</dbReference>